<sequence>MIQVTYGQPGQGMTHKPIQPVSEFRQTRQAINLLDYIDRFITYFERAEGHKPRSVLLRPEQLAALGVQPGTCYRDVPLKVMS</sequence>
<comment type="caution">
    <text evidence="1">The sequence shown here is derived from an EMBL/GenBank/DDBJ whole genome shotgun (WGS) entry which is preliminary data.</text>
</comment>
<dbReference type="STRING" id="135739.BTO32_16250"/>
<dbReference type="Proteomes" id="UP000189339">
    <property type="component" value="Unassembled WGS sequence"/>
</dbReference>
<organism evidence="1 2">
    <name type="scientific">Marinobacter lutaoensis</name>
    <dbReference type="NCBI Taxonomy" id="135739"/>
    <lineage>
        <taxon>Bacteria</taxon>
        <taxon>Pseudomonadati</taxon>
        <taxon>Pseudomonadota</taxon>
        <taxon>Gammaproteobacteria</taxon>
        <taxon>Pseudomonadales</taxon>
        <taxon>Marinobacteraceae</taxon>
        <taxon>Marinobacter</taxon>
    </lineage>
</organism>
<name>A0A1V2DP12_9GAMM</name>
<dbReference type="EMBL" id="MSCW01000011">
    <property type="protein sequence ID" value="ONF42342.1"/>
    <property type="molecule type" value="Genomic_DNA"/>
</dbReference>
<proteinExistence type="predicted"/>
<dbReference type="AlphaFoldDB" id="A0A1V2DP12"/>
<reference evidence="1 2" key="1">
    <citation type="submission" date="2016-12" db="EMBL/GenBank/DDBJ databases">
        <title>Marinobacter lutaoensis whole genome sequencing.</title>
        <authorList>
            <person name="Verma A."/>
            <person name="Krishnamurthi S."/>
        </authorList>
    </citation>
    <scope>NUCLEOTIDE SEQUENCE [LARGE SCALE GENOMIC DNA]</scope>
    <source>
        <strain evidence="1 2">T5054</strain>
    </source>
</reference>
<evidence type="ECO:0000313" key="2">
    <source>
        <dbReference type="Proteomes" id="UP000189339"/>
    </source>
</evidence>
<protein>
    <submittedName>
        <fullName evidence="1">Uncharacterized protein</fullName>
    </submittedName>
</protein>
<gene>
    <name evidence="1" type="ORF">BTO32_16250</name>
</gene>
<accession>A0A1V2DP12</accession>
<keyword evidence="2" id="KW-1185">Reference proteome</keyword>
<dbReference type="RefSeq" id="WP_076725715.1">
    <property type="nucleotide sequence ID" value="NZ_MSCW01000011.1"/>
</dbReference>
<dbReference type="OrthoDB" id="6367553at2"/>
<evidence type="ECO:0000313" key="1">
    <source>
        <dbReference type="EMBL" id="ONF42342.1"/>
    </source>
</evidence>